<protein>
    <submittedName>
        <fullName evidence="9">Peptide/nickel transport system permease protein</fullName>
    </submittedName>
</protein>
<proteinExistence type="inferred from homology"/>
<dbReference type="PANTHER" id="PTHR43163:SF6">
    <property type="entry name" value="DIPEPTIDE TRANSPORT SYSTEM PERMEASE PROTEIN DPPB-RELATED"/>
    <property type="match status" value="1"/>
</dbReference>
<keyword evidence="10" id="KW-1185">Reference proteome</keyword>
<dbReference type="InterPro" id="IPR035906">
    <property type="entry name" value="MetI-like_sf"/>
</dbReference>
<dbReference type="InterPro" id="IPR000515">
    <property type="entry name" value="MetI-like"/>
</dbReference>
<feature type="transmembrane region" description="Helical" evidence="7">
    <location>
        <begin position="286"/>
        <end position="312"/>
    </location>
</feature>
<keyword evidence="4 7" id="KW-0812">Transmembrane</keyword>
<comment type="similarity">
    <text evidence="7">Belongs to the binding-protein-dependent transport system permease family.</text>
</comment>
<accession>A0A495XU31</accession>
<dbReference type="PROSITE" id="PS50928">
    <property type="entry name" value="ABC_TM1"/>
    <property type="match status" value="1"/>
</dbReference>
<feature type="transmembrane region" description="Helical" evidence="7">
    <location>
        <begin position="101"/>
        <end position="122"/>
    </location>
</feature>
<dbReference type="GO" id="GO:0055085">
    <property type="term" value="P:transmembrane transport"/>
    <property type="evidence" value="ECO:0007669"/>
    <property type="project" value="InterPro"/>
</dbReference>
<dbReference type="AlphaFoldDB" id="A0A495XU31"/>
<feature type="transmembrane region" description="Helical" evidence="7">
    <location>
        <begin position="134"/>
        <end position="159"/>
    </location>
</feature>
<feature type="transmembrane region" description="Helical" evidence="7">
    <location>
        <begin position="179"/>
        <end position="201"/>
    </location>
</feature>
<evidence type="ECO:0000256" key="2">
    <source>
        <dbReference type="ARBA" id="ARBA00022448"/>
    </source>
</evidence>
<dbReference type="CDD" id="cd06261">
    <property type="entry name" value="TM_PBP2"/>
    <property type="match status" value="1"/>
</dbReference>
<dbReference type="EMBL" id="RBXT01000001">
    <property type="protein sequence ID" value="RKT78040.1"/>
    <property type="molecule type" value="Genomic_DNA"/>
</dbReference>
<sequence>MIRFLVRRLVLGLLVLWLITVAVFALFFVAPNDVARTLAGRQATPETVALISHRLGLDQPVWKQYLDFVWKALHGDLGYDYYHQVPVTTIIGQALPVTLSVVVGGAVIWLVLGVFNGVVSAVRPRSVVDRSLTVVSLFFYSMPTFLLGLLLLYLLYFRLTLAGVAAFPAGGYANLGDGLGQWLLHMVLPWFTLALVSAATYTRLTRASMLDVLGEDFVRTARSKGIGERRVVVRHALRAALTPVVTQFGIDVGTLLGGVVVTETVFSLPGLGKTAIDAINQQDLPVIIGIVLFASAAVVVANIVVDVLYAVLDPRVRLH</sequence>
<keyword evidence="6 7" id="KW-0472">Membrane</keyword>
<keyword evidence="3" id="KW-1003">Cell membrane</keyword>
<dbReference type="Gene3D" id="1.10.3720.10">
    <property type="entry name" value="MetI-like"/>
    <property type="match status" value="1"/>
</dbReference>
<comment type="subcellular location">
    <subcellularLocation>
        <location evidence="1 7">Cell membrane</location>
        <topology evidence="1 7">Multi-pass membrane protein</topology>
    </subcellularLocation>
</comment>
<dbReference type="InterPro" id="IPR045621">
    <property type="entry name" value="BPD_transp_1_N"/>
</dbReference>
<evidence type="ECO:0000313" key="9">
    <source>
        <dbReference type="EMBL" id="RKT78040.1"/>
    </source>
</evidence>
<reference evidence="9 10" key="1">
    <citation type="submission" date="2018-10" db="EMBL/GenBank/DDBJ databases">
        <title>Sequencing the genomes of 1000 actinobacteria strains.</title>
        <authorList>
            <person name="Klenk H.-P."/>
        </authorList>
    </citation>
    <scope>NUCLEOTIDE SEQUENCE [LARGE SCALE GENOMIC DNA]</scope>
    <source>
        <strain evidence="9 10">DSM 44267</strain>
    </source>
</reference>
<dbReference type="SUPFAM" id="SSF161098">
    <property type="entry name" value="MetI-like"/>
    <property type="match status" value="1"/>
</dbReference>
<dbReference type="RefSeq" id="WP_121032195.1">
    <property type="nucleotide sequence ID" value="NZ_RBXT01000001.1"/>
</dbReference>
<evidence type="ECO:0000256" key="5">
    <source>
        <dbReference type="ARBA" id="ARBA00022989"/>
    </source>
</evidence>
<evidence type="ECO:0000313" key="10">
    <source>
        <dbReference type="Proteomes" id="UP000278440"/>
    </source>
</evidence>
<organism evidence="9 10">
    <name type="scientific">Terracoccus luteus</name>
    <dbReference type="NCBI Taxonomy" id="53356"/>
    <lineage>
        <taxon>Bacteria</taxon>
        <taxon>Bacillati</taxon>
        <taxon>Actinomycetota</taxon>
        <taxon>Actinomycetes</taxon>
        <taxon>Micrococcales</taxon>
        <taxon>Intrasporangiaceae</taxon>
        <taxon>Terracoccus</taxon>
    </lineage>
</organism>
<feature type="transmembrane region" description="Helical" evidence="7">
    <location>
        <begin position="9"/>
        <end position="30"/>
    </location>
</feature>
<dbReference type="Pfam" id="PF00528">
    <property type="entry name" value="BPD_transp_1"/>
    <property type="match status" value="1"/>
</dbReference>
<evidence type="ECO:0000256" key="7">
    <source>
        <dbReference type="RuleBase" id="RU363032"/>
    </source>
</evidence>
<comment type="caution">
    <text evidence="9">The sequence shown here is derived from an EMBL/GenBank/DDBJ whole genome shotgun (WGS) entry which is preliminary data.</text>
</comment>
<dbReference type="OrthoDB" id="5169641at2"/>
<evidence type="ECO:0000256" key="3">
    <source>
        <dbReference type="ARBA" id="ARBA00022475"/>
    </source>
</evidence>
<gene>
    <name evidence="9" type="ORF">DFJ68_1475</name>
</gene>
<keyword evidence="5 7" id="KW-1133">Transmembrane helix</keyword>
<dbReference type="PANTHER" id="PTHR43163">
    <property type="entry name" value="DIPEPTIDE TRANSPORT SYSTEM PERMEASE PROTEIN DPPB-RELATED"/>
    <property type="match status" value="1"/>
</dbReference>
<evidence type="ECO:0000259" key="8">
    <source>
        <dbReference type="PROSITE" id="PS50928"/>
    </source>
</evidence>
<evidence type="ECO:0000256" key="1">
    <source>
        <dbReference type="ARBA" id="ARBA00004651"/>
    </source>
</evidence>
<name>A0A495XU31_9MICO</name>
<evidence type="ECO:0000256" key="6">
    <source>
        <dbReference type="ARBA" id="ARBA00023136"/>
    </source>
</evidence>
<evidence type="ECO:0000256" key="4">
    <source>
        <dbReference type="ARBA" id="ARBA00022692"/>
    </source>
</evidence>
<dbReference type="GO" id="GO:0005886">
    <property type="term" value="C:plasma membrane"/>
    <property type="evidence" value="ECO:0007669"/>
    <property type="project" value="UniProtKB-SubCell"/>
</dbReference>
<dbReference type="Proteomes" id="UP000278440">
    <property type="component" value="Unassembled WGS sequence"/>
</dbReference>
<dbReference type="Pfam" id="PF19300">
    <property type="entry name" value="BPD_transp_1_N"/>
    <property type="match status" value="1"/>
</dbReference>
<feature type="domain" description="ABC transmembrane type-1" evidence="8">
    <location>
        <begin position="95"/>
        <end position="309"/>
    </location>
</feature>
<keyword evidence="2 7" id="KW-0813">Transport</keyword>